<dbReference type="InterPro" id="IPR000560">
    <property type="entry name" value="His_Pase_clade-2"/>
</dbReference>
<dbReference type="PANTHER" id="PTHR20963">
    <property type="entry name" value="MULTIPLE INOSITOL POLYPHOSPHATE PHOSPHATASE-RELATED"/>
    <property type="match status" value="1"/>
</dbReference>
<dbReference type="Pfam" id="PF00328">
    <property type="entry name" value="His_Phos_2"/>
    <property type="match status" value="1"/>
</dbReference>
<protein>
    <recommendedName>
        <fullName evidence="4">Phytase</fullName>
    </recommendedName>
</protein>
<reference evidence="3" key="1">
    <citation type="submission" date="2014-06" db="EMBL/GenBank/DDBJ databases">
        <authorList>
            <person name="Berkman P.J."/>
        </authorList>
    </citation>
    <scope>NUCLEOTIDE SEQUENCE [LARGE SCALE GENOMIC DNA]</scope>
</reference>
<dbReference type="Proteomes" id="UP000242770">
    <property type="component" value="Unassembled WGS sequence"/>
</dbReference>
<keyword evidence="3" id="KW-1185">Reference proteome</keyword>
<evidence type="ECO:0000256" key="1">
    <source>
        <dbReference type="ARBA" id="ARBA00022801"/>
    </source>
</evidence>
<organism evidence="2 3">
    <name type="scientific">Sporisorium scitamineum</name>
    <dbReference type="NCBI Taxonomy" id="49012"/>
    <lineage>
        <taxon>Eukaryota</taxon>
        <taxon>Fungi</taxon>
        <taxon>Dikarya</taxon>
        <taxon>Basidiomycota</taxon>
        <taxon>Ustilaginomycotina</taxon>
        <taxon>Ustilaginomycetes</taxon>
        <taxon>Ustilaginales</taxon>
        <taxon>Ustilaginaceae</taxon>
        <taxon>Sporisorium</taxon>
    </lineage>
</organism>
<dbReference type="PANTHER" id="PTHR20963:SF42">
    <property type="entry name" value="PHOSPHOGLYCERATE MUTASE-LIKE PROTEIN"/>
    <property type="match status" value="1"/>
</dbReference>
<dbReference type="STRING" id="49012.A0A0F7SCM9"/>
<evidence type="ECO:0000313" key="2">
    <source>
        <dbReference type="EMBL" id="CDW99135.1"/>
    </source>
</evidence>
<evidence type="ECO:0008006" key="4">
    <source>
        <dbReference type="Google" id="ProtNLM"/>
    </source>
</evidence>
<gene>
    <name evidence="2" type="primary">SSCI70010.1</name>
</gene>
<sequence length="182" mass="20114">MSPNGKAQGIGWVTEFLDRLSNTSWSADTITTENSTLDSNPTYFPLDQPIYVDFTHDDIILSVLTALNYTQVVGEFLDPTYADPDRTFVLSHITPFAARLVFEVIECEGDAKRYVRTKLNEAVIPYSGAEGCPQGEALCGLDDFVKFQRTNAYKDANFDKACFGVNGADFVVTGPVRNGTIY</sequence>
<dbReference type="EMBL" id="CCFA01004186">
    <property type="protein sequence ID" value="CDW99135.1"/>
    <property type="molecule type" value="Genomic_DNA"/>
</dbReference>
<dbReference type="AlphaFoldDB" id="A0A0F7SCM9"/>
<evidence type="ECO:0000313" key="3">
    <source>
        <dbReference type="Proteomes" id="UP000242770"/>
    </source>
</evidence>
<proteinExistence type="predicted"/>
<dbReference type="CDD" id="cd07061">
    <property type="entry name" value="HP_HAP_like"/>
    <property type="match status" value="1"/>
</dbReference>
<accession>A0A0F7SCM9</accession>
<keyword evidence="1" id="KW-0378">Hydrolase</keyword>
<dbReference type="SUPFAM" id="SSF53254">
    <property type="entry name" value="Phosphoglycerate mutase-like"/>
    <property type="match status" value="1"/>
</dbReference>
<dbReference type="Gene3D" id="3.40.50.1240">
    <property type="entry name" value="Phosphoglycerate mutase-like"/>
    <property type="match status" value="1"/>
</dbReference>
<name>A0A0F7SCM9_9BASI</name>
<dbReference type="GO" id="GO:0003993">
    <property type="term" value="F:acid phosphatase activity"/>
    <property type="evidence" value="ECO:0007669"/>
    <property type="project" value="TreeGrafter"/>
</dbReference>
<dbReference type="InterPro" id="IPR029033">
    <property type="entry name" value="His_PPase_superfam"/>
</dbReference>